<organism evidence="2 3">
    <name type="scientific">Lasiodiplodia hormozganensis</name>
    <dbReference type="NCBI Taxonomy" id="869390"/>
    <lineage>
        <taxon>Eukaryota</taxon>
        <taxon>Fungi</taxon>
        <taxon>Dikarya</taxon>
        <taxon>Ascomycota</taxon>
        <taxon>Pezizomycotina</taxon>
        <taxon>Dothideomycetes</taxon>
        <taxon>Dothideomycetes incertae sedis</taxon>
        <taxon>Botryosphaeriales</taxon>
        <taxon>Botryosphaeriaceae</taxon>
        <taxon>Lasiodiplodia</taxon>
    </lineage>
</organism>
<accession>A0AA40CKE8</accession>
<dbReference type="AlphaFoldDB" id="A0AA40CKE8"/>
<feature type="compositionally biased region" description="Low complexity" evidence="1">
    <location>
        <begin position="237"/>
        <end position="246"/>
    </location>
</feature>
<feature type="compositionally biased region" description="Basic and acidic residues" evidence="1">
    <location>
        <begin position="255"/>
        <end position="266"/>
    </location>
</feature>
<evidence type="ECO:0000256" key="1">
    <source>
        <dbReference type="SAM" id="MobiDB-lite"/>
    </source>
</evidence>
<reference evidence="2" key="1">
    <citation type="submission" date="2023-06" db="EMBL/GenBank/DDBJ databases">
        <title>Multi-omics analyses reveal the molecular pathogenesis toolkit of Lasiodiplodia hormozganensis, a cross-kingdom pathogen.</title>
        <authorList>
            <person name="Felix C."/>
            <person name="Meneses R."/>
            <person name="Goncalves M.F.M."/>
            <person name="Tilleman L."/>
            <person name="Duarte A.S."/>
            <person name="Jorrin-Novo J.V."/>
            <person name="Van De Peer Y."/>
            <person name="Deforce D."/>
            <person name="Van Nieuwerburgh F."/>
            <person name="Esteves A.C."/>
            <person name="Alves A."/>
        </authorList>
    </citation>
    <scope>NUCLEOTIDE SEQUENCE</scope>
    <source>
        <strain evidence="2">CBS 339.90</strain>
    </source>
</reference>
<comment type="caution">
    <text evidence="2">The sequence shown here is derived from an EMBL/GenBank/DDBJ whole genome shotgun (WGS) entry which is preliminary data.</text>
</comment>
<evidence type="ECO:0000313" key="2">
    <source>
        <dbReference type="EMBL" id="KAK0640309.1"/>
    </source>
</evidence>
<dbReference type="EMBL" id="JAUJDW010000084">
    <property type="protein sequence ID" value="KAK0640309.1"/>
    <property type="molecule type" value="Genomic_DNA"/>
</dbReference>
<dbReference type="Proteomes" id="UP001175001">
    <property type="component" value="Unassembled WGS sequence"/>
</dbReference>
<feature type="region of interest" description="Disordered" evidence="1">
    <location>
        <begin position="305"/>
        <end position="431"/>
    </location>
</feature>
<feature type="compositionally biased region" description="Basic and acidic residues" evidence="1">
    <location>
        <begin position="416"/>
        <end position="431"/>
    </location>
</feature>
<evidence type="ECO:0008006" key="4">
    <source>
        <dbReference type="Google" id="ProtNLM"/>
    </source>
</evidence>
<feature type="compositionally biased region" description="Basic and acidic residues" evidence="1">
    <location>
        <begin position="223"/>
        <end position="235"/>
    </location>
</feature>
<proteinExistence type="predicted"/>
<feature type="region of interest" description="Disordered" evidence="1">
    <location>
        <begin position="197"/>
        <end position="293"/>
    </location>
</feature>
<protein>
    <recommendedName>
        <fullName evidence="4">Allergen</fullName>
    </recommendedName>
</protein>
<evidence type="ECO:0000313" key="3">
    <source>
        <dbReference type="Proteomes" id="UP001175001"/>
    </source>
</evidence>
<feature type="compositionally biased region" description="Low complexity" evidence="1">
    <location>
        <begin position="335"/>
        <end position="375"/>
    </location>
</feature>
<sequence>MTKADASDTYKQPCGRLYSILPQHLFLVSSIYLTMEKAKAAVSDFMSKAGHHDTTVHERVQPAVTHQTVKPSKHENVTTAVDKEIHQDHYHTAVQPVQEREVLPEKHHHNLAGVEHRKFEHGDESEVQQRLKKEAAQFKDESIRQEEHHTRSTAPQVAGEHVHHHVHETIQPVVQKETIEPHVMHTTVPIHEVHHNAPQHHSTSALPPVSMDEFRRSGGTLTGRDERYDGFEGEPRSIGGSSSNISQGLGTGALRGDHSITGDHGRGTGSGLTGTGANVPGSTSSTTSRHGTTGEAAALGTSTVAGATSAAHHQHDKNRDPSGVSGTHFDRDSATNTRGTTTSHGTGLKGETGMSPSSGMTGATGAGATAASAGSHRSGKHDSGVLGSGENTMGTSARKASSGSAANKPSLMDRLNPMKDADQDGKKGFMD</sequence>
<gene>
    <name evidence="2" type="ORF">DIS24_g9475</name>
</gene>
<dbReference type="PANTHER" id="PTHR38703">
    <property type="entry name" value="CHROMOSOME 8, WHOLE GENOME SHOTGUN SEQUENCE"/>
    <property type="match status" value="1"/>
</dbReference>
<feature type="compositionally biased region" description="Low complexity" evidence="1">
    <location>
        <begin position="281"/>
        <end position="293"/>
    </location>
</feature>
<keyword evidence="3" id="KW-1185">Reference proteome</keyword>
<name>A0AA40CKE8_9PEZI</name>
<feature type="compositionally biased region" description="Polar residues" evidence="1">
    <location>
        <begin position="389"/>
        <end position="407"/>
    </location>
</feature>
<dbReference type="PANTHER" id="PTHR38703:SF1">
    <property type="entry name" value="ALLERGEN"/>
    <property type="match status" value="1"/>
</dbReference>